<evidence type="ECO:0000313" key="7">
    <source>
        <dbReference type="EMBL" id="CRK30464.1"/>
    </source>
</evidence>
<reference evidence="8" key="1">
    <citation type="submission" date="2015-05" db="EMBL/GenBank/DDBJ databases">
        <authorList>
            <person name="Fogelqvist Johan"/>
        </authorList>
    </citation>
    <scope>NUCLEOTIDE SEQUENCE [LARGE SCALE GENOMIC DNA]</scope>
</reference>
<evidence type="ECO:0000259" key="6">
    <source>
        <dbReference type="Pfam" id="PF00916"/>
    </source>
</evidence>
<dbReference type="Proteomes" id="UP000045706">
    <property type="component" value="Unassembled WGS sequence"/>
</dbReference>
<organism evidence="7 8">
    <name type="scientific">Verticillium longisporum</name>
    <name type="common">Verticillium dahliae var. longisporum</name>
    <dbReference type="NCBI Taxonomy" id="100787"/>
    <lineage>
        <taxon>Eukaryota</taxon>
        <taxon>Fungi</taxon>
        <taxon>Dikarya</taxon>
        <taxon>Ascomycota</taxon>
        <taxon>Pezizomycotina</taxon>
        <taxon>Sordariomycetes</taxon>
        <taxon>Hypocreomycetidae</taxon>
        <taxon>Glomerellales</taxon>
        <taxon>Plectosphaerellaceae</taxon>
        <taxon>Verticillium</taxon>
    </lineage>
</organism>
<feature type="transmembrane region" description="Helical" evidence="5">
    <location>
        <begin position="12"/>
        <end position="28"/>
    </location>
</feature>
<feature type="non-terminal residue" evidence="7">
    <location>
        <position position="1"/>
    </location>
</feature>
<evidence type="ECO:0000256" key="5">
    <source>
        <dbReference type="SAM" id="Phobius"/>
    </source>
</evidence>
<dbReference type="PANTHER" id="PTHR11814">
    <property type="entry name" value="SULFATE TRANSPORTER"/>
    <property type="match status" value="1"/>
</dbReference>
<evidence type="ECO:0000313" key="8">
    <source>
        <dbReference type="Proteomes" id="UP000045706"/>
    </source>
</evidence>
<feature type="domain" description="SLC26A/SulP transporter" evidence="6">
    <location>
        <begin position="1"/>
        <end position="73"/>
    </location>
</feature>
<keyword evidence="2 5" id="KW-0812">Transmembrane</keyword>
<proteinExistence type="predicted"/>
<dbReference type="GO" id="GO:0016020">
    <property type="term" value="C:membrane"/>
    <property type="evidence" value="ECO:0007669"/>
    <property type="project" value="UniProtKB-SubCell"/>
</dbReference>
<protein>
    <recommendedName>
        <fullName evidence="6">SLC26A/SulP transporter domain-containing protein</fullName>
    </recommendedName>
</protein>
<comment type="subcellular location">
    <subcellularLocation>
        <location evidence="1">Membrane</location>
        <topology evidence="1">Multi-pass membrane protein</topology>
    </subcellularLocation>
</comment>
<gene>
    <name evidence="7" type="ORF">BN1723_018417</name>
</gene>
<evidence type="ECO:0000256" key="3">
    <source>
        <dbReference type="ARBA" id="ARBA00022989"/>
    </source>
</evidence>
<feature type="transmembrane region" description="Helical" evidence="5">
    <location>
        <begin position="64"/>
        <end position="81"/>
    </location>
</feature>
<dbReference type="EMBL" id="CVQI01022792">
    <property type="protein sequence ID" value="CRK30464.1"/>
    <property type="molecule type" value="Genomic_DNA"/>
</dbReference>
<accession>A0A0G4M882</accession>
<dbReference type="GO" id="GO:0055085">
    <property type="term" value="P:transmembrane transport"/>
    <property type="evidence" value="ECO:0007669"/>
    <property type="project" value="InterPro"/>
</dbReference>
<sequence>AIKSKAGVRTPLAGIFTAVIVLLALYVLTSVFFYIPMASLAGLIIHAVGDLITPPNVVYQFWEVSPLEVVIFFGGVFITIFTNIENGIYFTVAASAALLLLRLAKAKGHFMGKVRIYRVTKDTAGKDVPFNEKGESLG</sequence>
<feature type="non-terminal residue" evidence="7">
    <location>
        <position position="138"/>
    </location>
</feature>
<evidence type="ECO:0000256" key="1">
    <source>
        <dbReference type="ARBA" id="ARBA00004141"/>
    </source>
</evidence>
<dbReference type="InterPro" id="IPR001902">
    <property type="entry name" value="SLC26A/SulP_fam"/>
</dbReference>
<dbReference type="AlphaFoldDB" id="A0A0G4M882"/>
<dbReference type="Pfam" id="PF00916">
    <property type="entry name" value="Sulfate_transp"/>
    <property type="match status" value="1"/>
</dbReference>
<keyword evidence="4 5" id="KW-0472">Membrane</keyword>
<evidence type="ECO:0000256" key="2">
    <source>
        <dbReference type="ARBA" id="ARBA00022692"/>
    </source>
</evidence>
<dbReference type="InterPro" id="IPR011547">
    <property type="entry name" value="SLC26A/SulP_dom"/>
</dbReference>
<evidence type="ECO:0000256" key="4">
    <source>
        <dbReference type="ARBA" id="ARBA00023136"/>
    </source>
</evidence>
<name>A0A0G4M882_VERLO</name>
<keyword evidence="3 5" id="KW-1133">Transmembrane helix</keyword>